<protein>
    <recommendedName>
        <fullName evidence="5">Citramalate synthase</fullName>
        <ecNumber evidence="5">2.3.3.21</ecNumber>
    </recommendedName>
</protein>
<dbReference type="PANTHER" id="PTHR43538">
    <property type="entry name" value="ALPHA-IPM SYNTHASE/HOMOCITRATE SYNTHASE"/>
    <property type="match status" value="1"/>
</dbReference>
<dbReference type="PROSITE" id="PS50991">
    <property type="entry name" value="PYR_CT"/>
    <property type="match status" value="1"/>
</dbReference>
<dbReference type="GO" id="GO:0009098">
    <property type="term" value="P:L-leucine biosynthetic process"/>
    <property type="evidence" value="ECO:0007669"/>
    <property type="project" value="InterPro"/>
</dbReference>
<dbReference type="KEGG" id="dbk:DGMP_30440"/>
<dbReference type="NCBIfam" id="TIGR00977">
    <property type="entry name" value="citramal_synth"/>
    <property type="match status" value="1"/>
</dbReference>
<name>A0A8D5FVY7_9BACT</name>
<evidence type="ECO:0000256" key="6">
    <source>
        <dbReference type="RuleBase" id="RU003523"/>
    </source>
</evidence>
<dbReference type="GO" id="GO:0003852">
    <property type="term" value="F:2-isopropylmalate synthase activity"/>
    <property type="evidence" value="ECO:0007669"/>
    <property type="project" value="InterPro"/>
</dbReference>
<dbReference type="GO" id="GO:0043714">
    <property type="term" value="F:(R)-citramalate synthase activity"/>
    <property type="evidence" value="ECO:0007669"/>
    <property type="project" value="UniProtKB-UniRule"/>
</dbReference>
<keyword evidence="3 6" id="KW-0808">Transferase</keyword>
<dbReference type="EMBL" id="AP024086">
    <property type="protein sequence ID" value="BCL62351.1"/>
    <property type="molecule type" value="Genomic_DNA"/>
</dbReference>
<dbReference type="Pfam" id="PF22617">
    <property type="entry name" value="HCS_D2"/>
    <property type="match status" value="1"/>
</dbReference>
<organism evidence="8 9">
    <name type="scientific">Desulfomarina profundi</name>
    <dbReference type="NCBI Taxonomy" id="2772557"/>
    <lineage>
        <taxon>Bacteria</taxon>
        <taxon>Pseudomonadati</taxon>
        <taxon>Thermodesulfobacteriota</taxon>
        <taxon>Desulfobulbia</taxon>
        <taxon>Desulfobulbales</taxon>
        <taxon>Desulfobulbaceae</taxon>
        <taxon>Desulfomarina</taxon>
    </lineage>
</organism>
<dbReference type="Pfam" id="PF08502">
    <property type="entry name" value="LeuA_dimer"/>
    <property type="match status" value="1"/>
</dbReference>
<dbReference type="GO" id="GO:0009097">
    <property type="term" value="P:isoleucine biosynthetic process"/>
    <property type="evidence" value="ECO:0007669"/>
    <property type="project" value="UniProtKB-UniRule"/>
</dbReference>
<keyword evidence="9" id="KW-1185">Reference proteome</keyword>
<sequence length="530" mass="59576">MAHAVELYDTTLRDGTQAENFNLSVEDKIRITVALDKLGIDYIEGGWPGSNPMSVEYFNKMQSIKLNHAKLAAFGSTRHLKNSPEDDPNLQALIAAKTPAITIFGKSWDIHVHEALRIELEDNLRIIRETLAYLRPRVDHLFYDAEHFFDGFKHNEEYALLTLESAIEGGAETLVLCDTNGGTLPHELSPIIHRVQHYFADKDIKVTLGIHAHNDSESAVANSLLAVADAKVNQVQGTINGFGERCGNANLTSIIPALVFKLGMECEVRKHIDRLYSTSRYVNELANLPHNRYQPYVGESAFAHKGGIHVSAVKHNPLTYEHIQPDRVGNIRRILISDQSGRSNILHKAKQWNLKLSPDDPVLPTIIAKLKELENLGYQYEGAEASFELLMRKALGLKRNYFEFESFRVMNHKYRMDKPPLTEATIRLFVGGREVHTAAMGDGPVNALDTAIRKALTRFYPCLEKMELADYKVRVLSGEKGTEARVRVLVESRDEQCTWGTVGVSVNIIEASWQALVDSINYKLLKDLDP</sequence>
<dbReference type="Pfam" id="PF00682">
    <property type="entry name" value="HMGL-like"/>
    <property type="match status" value="1"/>
</dbReference>
<dbReference type="Proteomes" id="UP000826725">
    <property type="component" value="Chromosome"/>
</dbReference>
<dbReference type="InterPro" id="IPR002034">
    <property type="entry name" value="AIPM/Hcit_synth_CS"/>
</dbReference>
<dbReference type="SMART" id="SM00917">
    <property type="entry name" value="LeuA_dimer"/>
    <property type="match status" value="1"/>
</dbReference>
<evidence type="ECO:0000256" key="4">
    <source>
        <dbReference type="ARBA" id="ARBA00048263"/>
    </source>
</evidence>
<proteinExistence type="inferred from homology"/>
<accession>A0A8D5FVY7</accession>
<reference evidence="8" key="1">
    <citation type="submission" date="2020-09" db="EMBL/GenBank/DDBJ databases">
        <title>Desulfogranum mesoprofundum gen. nov., sp. nov., a novel mesophilic, sulfate-reducing chemolithoautotroph isolated from a deep-sea hydrothermal vent chimney in the Suiyo Seamount.</title>
        <authorList>
            <person name="Hashimoto Y."/>
            <person name="Nakagawa S."/>
        </authorList>
    </citation>
    <scope>NUCLEOTIDE SEQUENCE</scope>
    <source>
        <strain evidence="8">KT2</strain>
    </source>
</reference>
<dbReference type="RefSeq" id="WP_228854716.1">
    <property type="nucleotide sequence ID" value="NZ_AP024086.1"/>
</dbReference>
<dbReference type="AlphaFoldDB" id="A0A8D5FVY7"/>
<dbReference type="CDD" id="cd07941">
    <property type="entry name" value="DRE_TIM_LeuA3"/>
    <property type="match status" value="1"/>
</dbReference>
<dbReference type="PROSITE" id="PS00815">
    <property type="entry name" value="AIPM_HOMOCIT_SYNTH_1"/>
    <property type="match status" value="1"/>
</dbReference>
<evidence type="ECO:0000256" key="1">
    <source>
        <dbReference type="ARBA" id="ARBA00004743"/>
    </source>
</evidence>
<comment type="similarity">
    <text evidence="6">Belongs to the alpha-IPM synthase/homocitrate synthase family.</text>
</comment>
<evidence type="ECO:0000256" key="3">
    <source>
        <dbReference type="ARBA" id="ARBA00022679"/>
    </source>
</evidence>
<dbReference type="EC" id="2.3.3.21" evidence="5"/>
<feature type="domain" description="Pyruvate carboxyltransferase" evidence="7">
    <location>
        <begin position="5"/>
        <end position="276"/>
    </location>
</feature>
<evidence type="ECO:0000259" key="7">
    <source>
        <dbReference type="PROSITE" id="PS50991"/>
    </source>
</evidence>
<evidence type="ECO:0000313" key="9">
    <source>
        <dbReference type="Proteomes" id="UP000826725"/>
    </source>
</evidence>
<dbReference type="InterPro" id="IPR005675">
    <property type="entry name" value="Citramal_synthase"/>
</dbReference>
<comment type="catalytic activity">
    <reaction evidence="4">
        <text>pyruvate + acetyl-CoA + H2O = (3R)-citramalate + CoA + H(+)</text>
        <dbReference type="Rhea" id="RHEA:19045"/>
        <dbReference type="ChEBI" id="CHEBI:15361"/>
        <dbReference type="ChEBI" id="CHEBI:15377"/>
        <dbReference type="ChEBI" id="CHEBI:15378"/>
        <dbReference type="ChEBI" id="CHEBI:30934"/>
        <dbReference type="ChEBI" id="CHEBI:57287"/>
        <dbReference type="ChEBI" id="CHEBI:57288"/>
        <dbReference type="EC" id="2.3.3.21"/>
    </reaction>
</comment>
<evidence type="ECO:0000256" key="2">
    <source>
        <dbReference type="ARBA" id="ARBA00022605"/>
    </source>
</evidence>
<evidence type="ECO:0000256" key="5">
    <source>
        <dbReference type="NCBIfam" id="TIGR00977"/>
    </source>
</evidence>
<dbReference type="PANTHER" id="PTHR43538:SF1">
    <property type="entry name" value="(R)-CITRAMALATE SYNTHASE"/>
    <property type="match status" value="1"/>
</dbReference>
<gene>
    <name evidence="8" type="primary">cimA</name>
    <name evidence="8" type="ORF">DGMP_30440</name>
</gene>
<dbReference type="InterPro" id="IPR054691">
    <property type="entry name" value="LeuA/HCS_post-cat"/>
</dbReference>
<comment type="pathway">
    <text evidence="1">Amino-acid biosynthesis; L-isoleucine biosynthesis; 2-oxobutanoate from pyruvate: step 1/3.</text>
</comment>
<keyword evidence="2" id="KW-0028">Amino-acid biosynthesis</keyword>
<dbReference type="InterPro" id="IPR000891">
    <property type="entry name" value="PYR_CT"/>
</dbReference>
<dbReference type="InterPro" id="IPR013709">
    <property type="entry name" value="2-isopropylmalate_synth_dimer"/>
</dbReference>
<evidence type="ECO:0000313" key="8">
    <source>
        <dbReference type="EMBL" id="BCL62351.1"/>
    </source>
</evidence>